<evidence type="ECO:0000256" key="4">
    <source>
        <dbReference type="ARBA" id="ARBA00021582"/>
    </source>
</evidence>
<evidence type="ECO:0000256" key="7">
    <source>
        <dbReference type="ARBA" id="ARBA00048126"/>
    </source>
</evidence>
<dbReference type="InterPro" id="IPR029009">
    <property type="entry name" value="ASB_dom_sf"/>
</dbReference>
<proteinExistence type="inferred from homology"/>
<dbReference type="Pfam" id="PF02826">
    <property type="entry name" value="2-Hacid_dh_C"/>
    <property type="match status" value="1"/>
</dbReference>
<dbReference type="Pfam" id="PF00389">
    <property type="entry name" value="2-Hacid_dh"/>
    <property type="match status" value="1"/>
</dbReference>
<name>A0ABT6KNE9_9MICO</name>
<comment type="similarity">
    <text evidence="3 9">Belongs to the D-isomer specific 2-hydroxyacid dehydrogenase family.</text>
</comment>
<dbReference type="InterPro" id="IPR029752">
    <property type="entry name" value="D-isomer_DH_CS1"/>
</dbReference>
<dbReference type="InterPro" id="IPR006140">
    <property type="entry name" value="D-isomer_DH_NAD-bd"/>
</dbReference>
<reference evidence="11 12" key="1">
    <citation type="submission" date="2023-04" db="EMBL/GenBank/DDBJ databases">
        <title>Genome Encyclopedia of Bacteria and Archaea VI: Functional Genomics of Type Strains.</title>
        <authorList>
            <person name="Whitman W."/>
        </authorList>
    </citation>
    <scope>NUCLEOTIDE SEQUENCE [LARGE SCALE GENOMIC DNA]</scope>
    <source>
        <strain evidence="11 12">SG_E_30_P1</strain>
    </source>
</reference>
<dbReference type="Gene3D" id="3.30.1330.90">
    <property type="entry name" value="D-3-phosphoglycerate dehydrogenase, domain 3"/>
    <property type="match status" value="1"/>
</dbReference>
<dbReference type="InterPro" id="IPR029753">
    <property type="entry name" value="D-isomer_DH_CS"/>
</dbReference>
<comment type="catalytic activity">
    <reaction evidence="8 9">
        <text>(2R)-3-phosphoglycerate + NAD(+) = 3-phosphooxypyruvate + NADH + H(+)</text>
        <dbReference type="Rhea" id="RHEA:12641"/>
        <dbReference type="ChEBI" id="CHEBI:15378"/>
        <dbReference type="ChEBI" id="CHEBI:18110"/>
        <dbReference type="ChEBI" id="CHEBI:57540"/>
        <dbReference type="ChEBI" id="CHEBI:57945"/>
        <dbReference type="ChEBI" id="CHEBI:58272"/>
        <dbReference type="EC" id="1.1.1.95"/>
    </reaction>
</comment>
<comment type="catalytic activity">
    <reaction evidence="7">
        <text>(R)-2-hydroxyglutarate + NAD(+) = 2-oxoglutarate + NADH + H(+)</text>
        <dbReference type="Rhea" id="RHEA:49612"/>
        <dbReference type="ChEBI" id="CHEBI:15378"/>
        <dbReference type="ChEBI" id="CHEBI:15801"/>
        <dbReference type="ChEBI" id="CHEBI:16810"/>
        <dbReference type="ChEBI" id="CHEBI:57540"/>
        <dbReference type="ChEBI" id="CHEBI:57945"/>
        <dbReference type="EC" id="1.1.1.399"/>
    </reaction>
</comment>
<protein>
    <recommendedName>
        <fullName evidence="4 9">D-3-phosphoglycerate dehydrogenase</fullName>
        <ecNumber evidence="9">1.1.1.95</ecNumber>
    </recommendedName>
</protein>
<keyword evidence="9" id="KW-0028">Amino-acid biosynthesis</keyword>
<evidence type="ECO:0000259" key="10">
    <source>
        <dbReference type="PROSITE" id="PS51671"/>
    </source>
</evidence>
<dbReference type="InterPro" id="IPR002912">
    <property type="entry name" value="ACT_dom"/>
</dbReference>
<sequence>MAKPIVLIAEELSPATVEALGPDFDIRTVDGTDRPALLAALAEANAILIRSATQVDAEAIAAAPKLKVVARAGVGLDNVDIKASTEAGVMVVNAPTSNIISAAELTVGHILSLARHIPAAHASLAAGTWKRSKYTGVELFEKTVGIIGLGRIGALITERLQAFGVNVIAYDPYVTSARAQQLGVTLVTLDELLAQADFITIHMPKTPETTGMISTEQLALMKPTAFIVNVARGGLIDEDALFAALKSNRIAGAGLDVFVSEPPTDSPLLELENVVLTPHLGASTDEAQEKAGVSVARSVRLALDGELVPDAVNVAGGVIDPTVRPGIPLMEKLGQVFAGLADSPITSIDVEVRGEIVEFDVNVLKLAALKGIFSNIVSESVSYVNAPLLAEARGVDIRLITDAASDEYRNLLSIRGALSDGSQISVSGTLTGTKQTQKIVEINGYDVEVPMAEHLIVMMYTDRPGIVAVYGKEFGEAKINIAGMQIARHSAGGEALSVLTVDSPVPDELLETVRTAIDASLLREIDITEA</sequence>
<dbReference type="PROSITE" id="PS51671">
    <property type="entry name" value="ACT"/>
    <property type="match status" value="1"/>
</dbReference>
<organism evidence="11 12">
    <name type="scientific">Antiquaquibacter oligotrophicus</name>
    <dbReference type="NCBI Taxonomy" id="2880260"/>
    <lineage>
        <taxon>Bacteria</taxon>
        <taxon>Bacillati</taxon>
        <taxon>Actinomycetota</taxon>
        <taxon>Actinomycetes</taxon>
        <taxon>Micrococcales</taxon>
        <taxon>Microbacteriaceae</taxon>
        <taxon>Antiquaquibacter</taxon>
    </lineage>
</organism>
<evidence type="ECO:0000313" key="12">
    <source>
        <dbReference type="Proteomes" id="UP001160142"/>
    </source>
</evidence>
<keyword evidence="6 9" id="KW-0520">NAD</keyword>
<evidence type="ECO:0000256" key="2">
    <source>
        <dbReference type="ARBA" id="ARBA00005216"/>
    </source>
</evidence>
<feature type="domain" description="ACT" evidence="10">
    <location>
        <begin position="455"/>
        <end position="530"/>
    </location>
</feature>
<keyword evidence="12" id="KW-1185">Reference proteome</keyword>
<evidence type="ECO:0000313" key="11">
    <source>
        <dbReference type="EMBL" id="MDH6181528.1"/>
    </source>
</evidence>
<dbReference type="EC" id="1.1.1.95" evidence="9"/>
<gene>
    <name evidence="11" type="ORF">M2152_001710</name>
</gene>
<dbReference type="Pfam" id="PF19304">
    <property type="entry name" value="PGDH_inter"/>
    <property type="match status" value="1"/>
</dbReference>
<dbReference type="Gene3D" id="3.30.70.260">
    <property type="match status" value="1"/>
</dbReference>
<evidence type="ECO:0000256" key="5">
    <source>
        <dbReference type="ARBA" id="ARBA00023002"/>
    </source>
</evidence>
<evidence type="ECO:0000256" key="9">
    <source>
        <dbReference type="RuleBase" id="RU363003"/>
    </source>
</evidence>
<accession>A0ABT6KNE9</accession>
<dbReference type="InterPro" id="IPR045865">
    <property type="entry name" value="ACT-like_dom_sf"/>
</dbReference>
<dbReference type="SUPFAM" id="SSF143548">
    <property type="entry name" value="Serine metabolism enzymes domain"/>
    <property type="match status" value="1"/>
</dbReference>
<comment type="caution">
    <text evidence="11">The sequence shown here is derived from an EMBL/GenBank/DDBJ whole genome shotgun (WGS) entry which is preliminary data.</text>
</comment>
<dbReference type="SUPFAM" id="SSF52283">
    <property type="entry name" value="Formate/glycerate dehydrogenase catalytic domain-like"/>
    <property type="match status" value="1"/>
</dbReference>
<dbReference type="CDD" id="cd04902">
    <property type="entry name" value="ACT_3PGDH-xct"/>
    <property type="match status" value="1"/>
</dbReference>
<dbReference type="InterPro" id="IPR006236">
    <property type="entry name" value="PGDH"/>
</dbReference>
<dbReference type="RefSeq" id="WP_322133841.1">
    <property type="nucleotide sequence ID" value="NZ_CP085036.1"/>
</dbReference>
<dbReference type="PROSITE" id="PS00670">
    <property type="entry name" value="D_2_HYDROXYACID_DH_2"/>
    <property type="match status" value="1"/>
</dbReference>
<comment type="pathway">
    <text evidence="2 9">Amino-acid biosynthesis; L-serine biosynthesis; L-serine from 3-phospho-D-glycerate: step 1/3.</text>
</comment>
<dbReference type="PROSITE" id="PS00065">
    <property type="entry name" value="D_2_HYDROXYACID_DH_1"/>
    <property type="match status" value="1"/>
</dbReference>
<dbReference type="NCBIfam" id="TIGR01327">
    <property type="entry name" value="PGDH"/>
    <property type="match status" value="1"/>
</dbReference>
<dbReference type="SUPFAM" id="SSF51735">
    <property type="entry name" value="NAD(P)-binding Rossmann-fold domains"/>
    <property type="match status" value="1"/>
</dbReference>
<dbReference type="GO" id="GO:0004617">
    <property type="term" value="F:phosphoglycerate dehydrogenase activity"/>
    <property type="evidence" value="ECO:0007669"/>
    <property type="project" value="UniProtKB-EC"/>
</dbReference>
<evidence type="ECO:0000256" key="8">
    <source>
        <dbReference type="ARBA" id="ARBA00048731"/>
    </source>
</evidence>
<comment type="function">
    <text evidence="1">Catalyzes the reversible oxidation of 3-phospho-D-glycerate to 3-phosphonooxypyruvate, the first step of the phosphorylated L-serine biosynthesis pathway. Also catalyzes the reversible oxidation of 2-hydroxyglutarate to 2-oxoglutarate.</text>
</comment>
<keyword evidence="9" id="KW-0718">Serine biosynthesis</keyword>
<dbReference type="Proteomes" id="UP001160142">
    <property type="component" value="Unassembled WGS sequence"/>
</dbReference>
<dbReference type="InterPro" id="IPR045626">
    <property type="entry name" value="PGDH_ASB_dom"/>
</dbReference>
<evidence type="ECO:0000256" key="6">
    <source>
        <dbReference type="ARBA" id="ARBA00023027"/>
    </source>
</evidence>
<keyword evidence="5 9" id="KW-0560">Oxidoreductase</keyword>
<dbReference type="SUPFAM" id="SSF55021">
    <property type="entry name" value="ACT-like"/>
    <property type="match status" value="1"/>
</dbReference>
<dbReference type="PANTHER" id="PTHR42938:SF47">
    <property type="entry name" value="HYDROXYPYRUVATE REDUCTASE"/>
    <property type="match status" value="1"/>
</dbReference>
<dbReference type="PANTHER" id="PTHR42938">
    <property type="entry name" value="FORMATE DEHYDROGENASE 1"/>
    <property type="match status" value="1"/>
</dbReference>
<evidence type="ECO:0000256" key="1">
    <source>
        <dbReference type="ARBA" id="ARBA00003800"/>
    </source>
</evidence>
<dbReference type="CDD" id="cd12173">
    <property type="entry name" value="PGDH_4"/>
    <property type="match status" value="1"/>
</dbReference>
<dbReference type="InterPro" id="IPR006139">
    <property type="entry name" value="D-isomer_2_OHA_DH_cat_dom"/>
</dbReference>
<dbReference type="PROSITE" id="PS00671">
    <property type="entry name" value="D_2_HYDROXYACID_DH_3"/>
    <property type="match status" value="1"/>
</dbReference>
<dbReference type="InterPro" id="IPR036291">
    <property type="entry name" value="NAD(P)-bd_dom_sf"/>
</dbReference>
<dbReference type="EMBL" id="JARXVQ010000001">
    <property type="protein sequence ID" value="MDH6181528.1"/>
    <property type="molecule type" value="Genomic_DNA"/>
</dbReference>
<evidence type="ECO:0000256" key="3">
    <source>
        <dbReference type="ARBA" id="ARBA00005854"/>
    </source>
</evidence>
<dbReference type="Gene3D" id="3.40.50.720">
    <property type="entry name" value="NAD(P)-binding Rossmann-like Domain"/>
    <property type="match status" value="2"/>
</dbReference>